<reference evidence="3" key="1">
    <citation type="submission" date="2019-01" db="EMBL/GenBank/DDBJ databases">
        <title>Cytophagaceae bacterium strain CAR-16.</title>
        <authorList>
            <person name="Chen W.-M."/>
        </authorList>
    </citation>
    <scope>NUCLEOTIDE SEQUENCE [LARGE SCALE GENOMIC DNA]</scope>
    <source>
        <strain evidence="3">LLJ-11</strain>
    </source>
</reference>
<dbReference type="EMBL" id="SBKO01000001">
    <property type="protein sequence ID" value="RXR21128.1"/>
    <property type="molecule type" value="Genomic_DNA"/>
</dbReference>
<keyword evidence="1" id="KW-0732">Signal</keyword>
<gene>
    <name evidence="2" type="ORF">EQG63_04080</name>
</gene>
<dbReference type="Proteomes" id="UP000290283">
    <property type="component" value="Unassembled WGS sequence"/>
</dbReference>
<feature type="chain" id="PRO_5020400503" description="TANFOR domain-containing protein" evidence="1">
    <location>
        <begin position="22"/>
        <end position="1508"/>
    </location>
</feature>
<keyword evidence="3" id="KW-1185">Reference proteome</keyword>
<proteinExistence type="predicted"/>
<name>A0A4Q1K5Q4_9FLAO</name>
<sequence>MRNIFKLLNFVLLLLTQFVWAQRSSNVNVTVQVLPPYSTYLPDYVNSSNKVMLTLLSYENANVKLKATITGDNGITVATSDNYRPATPLKLTAYQSKMLTGLDLRNYLEFNSVTVTGISKNELFRGSGIPEGNYTLCVQVLDYNSGQVLSSPEPLGCSNLIRIEQITPPQLITPRCDEPIMAGTIQNVIFSWLPSAGAPAGSQYKLKIVELIPATRNPNEAMNSATTPAFFETTTTAFSFVYGPAQPQLKKGKKYAWRVTLLPAGVRSGTPLNTQNKGNSEVCSFEYKEVQPVVVTTTPVANTIKLLTPTQGEKINNSYGLEFSWTASTQPVKKYQIQFTDRISQEVKITNWNTLSESWFAEPGGWFASKIVGLDTKLTLPPYFTAGNGKVAWRIVGLDAQDKIIDKSAISVYEIVDAPLTDRIKLITPINGKQISGGENMTYEWTASKKKTVKEYFIQWKYIKNKNEVSEKLFSDTDFNGAIGPFTDTKFSLKTQVDQSKNMMAWRIVAVDKGKTIDSSLPDYVEFVEDTSELVNLKALAINGYVIQITKVSDKNQDSFAGQGKILLWEGGPEAIVWFKDLKIRPITYYPKTKTYTWAVVSGSIDMPASKAFAFSTDKVKLYTDKNSEGEFHLQFKSISFKADLKGSEDTTTKLFKIDQDLGKSTAQVTTKWYSNFFIWQTGSSSSNQQYVFESSNEGTVSISYKDRLDGQIIMKNQKMTNLENKGIEVNFDTVNGIKMLVKGLMARTELTGTVSFPKAKPFQAAMTVLNIPFKQQPNLNFPHSFEAPLQWKLNGDGSVWANVQSTYVHLSDEGQLDKKFETYNNGLNFDKFGVEVKFPIKPEETKQSSLNLNFDNIYHDGKGYSNNKKGEAVVKSNVNIAGFVSKLKKCEFLIKSNKLITLNLAGELYVPFLNDWAGLNMYIDDEKIQESNVSFDYDKKYYLTKSQSGSFAYVKISLGRLEGNAIVVQPSLTIKNSENKGLETENMSMCDMYINANGTVSYDSNFNLNSESTCEGSKKWATYYRFTYGIDKMKIKRNSVKTDAQFLFTGDVVLGEKIGTTDKKEMGFVYHGSDPKPNTIDYSQEYNATPANINNGGGVKPPNGIFKGPSTDKEHYVSALENSLEISDDGKAINGGYEDGAQKFGGGFKIKTNDPTWGNYFELGGYYEAKEPDAKELQAKMVLGKTLASNGKYTYWFFEFKQKGLVAIPIVPGILEAHGFGGKAYYHIQPTYNNLGQITDMVPNKAYSLGIAAEADVRTAYDQGATLHGHVQVVTQFKGWSIDGIDYFVKGDAIAPNSNSAGLVQARLNGKLNWMDKYLDGTGQIWGGIKDIVCINEGAANEDAISFHFGADDFYLNVGSQEAPITAEVMCGSGFSTGVWLNFDTKRVALGFNNHYDSGWKGLDLGVASASGRLTSDLGASLSVAYAPFQATGSAWFNGRAYGQGCVDFWVYEGCISGSCGVSANLNVSMPNPVVFDGSVVCDVHRWIPNFTLHARWASNGGFSISL</sequence>
<evidence type="ECO:0000256" key="1">
    <source>
        <dbReference type="SAM" id="SignalP"/>
    </source>
</evidence>
<feature type="signal peptide" evidence="1">
    <location>
        <begin position="1"/>
        <end position="21"/>
    </location>
</feature>
<evidence type="ECO:0000313" key="2">
    <source>
        <dbReference type="EMBL" id="RXR21128.1"/>
    </source>
</evidence>
<comment type="caution">
    <text evidence="2">The sequence shown here is derived from an EMBL/GenBank/DDBJ whole genome shotgun (WGS) entry which is preliminary data.</text>
</comment>
<protein>
    <recommendedName>
        <fullName evidence="4">TANFOR domain-containing protein</fullName>
    </recommendedName>
</protein>
<organism evidence="2 3">
    <name type="scientific">Flavobacterium amnicola</name>
    <dbReference type="NCBI Taxonomy" id="2506422"/>
    <lineage>
        <taxon>Bacteria</taxon>
        <taxon>Pseudomonadati</taxon>
        <taxon>Bacteroidota</taxon>
        <taxon>Flavobacteriia</taxon>
        <taxon>Flavobacteriales</taxon>
        <taxon>Flavobacteriaceae</taxon>
        <taxon>Flavobacterium</taxon>
    </lineage>
</organism>
<evidence type="ECO:0008006" key="4">
    <source>
        <dbReference type="Google" id="ProtNLM"/>
    </source>
</evidence>
<dbReference type="RefSeq" id="WP_129434697.1">
    <property type="nucleotide sequence ID" value="NZ_SBKO01000001.1"/>
</dbReference>
<evidence type="ECO:0000313" key="3">
    <source>
        <dbReference type="Proteomes" id="UP000290283"/>
    </source>
</evidence>
<dbReference type="OrthoDB" id="1521695at2"/>
<accession>A0A4Q1K5Q4</accession>